<dbReference type="Pfam" id="PF16259">
    <property type="entry name" value="DUF4913"/>
    <property type="match status" value="1"/>
</dbReference>
<keyword evidence="3" id="KW-1185">Reference proteome</keyword>
<dbReference type="Proteomes" id="UP001221328">
    <property type="component" value="Unassembled WGS sequence"/>
</dbReference>
<dbReference type="EMBL" id="JAQOSK010000007">
    <property type="protein sequence ID" value="MDC2956586.1"/>
    <property type="molecule type" value="Genomic_DNA"/>
</dbReference>
<name>A0ABT5FVJ7_9ACTN</name>
<comment type="caution">
    <text evidence="2">The sequence shown here is derived from an EMBL/GenBank/DDBJ whole genome shotgun (WGS) entry which is preliminary data.</text>
</comment>
<evidence type="ECO:0000256" key="1">
    <source>
        <dbReference type="SAM" id="MobiDB-lite"/>
    </source>
</evidence>
<feature type="region of interest" description="Disordered" evidence="1">
    <location>
        <begin position="1"/>
        <end position="36"/>
    </location>
</feature>
<gene>
    <name evidence="2" type="ORF">PO587_19120</name>
</gene>
<reference evidence="2 3" key="1">
    <citation type="journal article" date="2015" name="Int. J. Syst. Evol. Microbiol.">
        <title>Streptomyces gilvifuscus sp. nov., an actinomycete that produces antibacterial compounds isolated from soil.</title>
        <authorList>
            <person name="Nguyen T.M."/>
            <person name="Kim J."/>
        </authorList>
    </citation>
    <scope>NUCLEOTIDE SEQUENCE [LARGE SCALE GENOMIC DNA]</scope>
    <source>
        <strain evidence="2 3">T113</strain>
    </source>
</reference>
<evidence type="ECO:0000313" key="3">
    <source>
        <dbReference type="Proteomes" id="UP001221328"/>
    </source>
</evidence>
<organism evidence="2 3">
    <name type="scientific">Streptomyces gilvifuscus</name>
    <dbReference type="NCBI Taxonomy" id="1550617"/>
    <lineage>
        <taxon>Bacteria</taxon>
        <taxon>Bacillati</taxon>
        <taxon>Actinomycetota</taxon>
        <taxon>Actinomycetes</taxon>
        <taxon>Kitasatosporales</taxon>
        <taxon>Streptomycetaceae</taxon>
        <taxon>Streptomyces</taxon>
    </lineage>
</organism>
<protein>
    <submittedName>
        <fullName evidence="2">DUF4913 domain-containing protein</fullName>
    </submittedName>
</protein>
<accession>A0ABT5FVJ7</accession>
<evidence type="ECO:0000313" key="2">
    <source>
        <dbReference type="EMBL" id="MDC2956586.1"/>
    </source>
</evidence>
<sequence>MTIAPEATEAAEESTADATEAATADGKEQRQPETQDQQVPAFILYMGGSEYDDALHRLALWVRHLLLPVYGREVTSASPWCTSWWRHPEAVAQLYGLWMAWHDLTGPDAPATGPATWHRDHLGHVMSSLRDPSGPFAGCKAGAHRAKETPGMDPYPG</sequence>
<dbReference type="InterPro" id="IPR032584">
    <property type="entry name" value="DUF4913"/>
</dbReference>
<proteinExistence type="predicted"/>